<gene>
    <name evidence="10" type="ORF">HHI36_003053</name>
</gene>
<evidence type="ECO:0000313" key="10">
    <source>
        <dbReference type="EMBL" id="KAL3288616.1"/>
    </source>
</evidence>
<keyword evidence="5 8" id="KW-1133">Transmembrane helix</keyword>
<accession>A0ABD2PCB2</accession>
<dbReference type="PANTHER" id="PTHR21723:SF3">
    <property type="entry name" value="PROTEIN RIC-3"/>
    <property type="match status" value="1"/>
</dbReference>
<dbReference type="GO" id="GO:0005789">
    <property type="term" value="C:endoplasmic reticulum membrane"/>
    <property type="evidence" value="ECO:0007669"/>
    <property type="project" value="UniProtKB-SubCell"/>
</dbReference>
<feature type="compositionally biased region" description="Basic and acidic residues" evidence="7">
    <location>
        <begin position="91"/>
        <end position="103"/>
    </location>
</feature>
<dbReference type="Proteomes" id="UP001516400">
    <property type="component" value="Unassembled WGS sequence"/>
</dbReference>
<dbReference type="InterPro" id="IPR026160">
    <property type="entry name" value="Ric3"/>
</dbReference>
<evidence type="ECO:0000256" key="1">
    <source>
        <dbReference type="ARBA" id="ARBA00004586"/>
    </source>
</evidence>
<dbReference type="InterPro" id="IPR032763">
    <property type="entry name" value="RIC3_N"/>
</dbReference>
<evidence type="ECO:0000256" key="5">
    <source>
        <dbReference type="ARBA" id="ARBA00022989"/>
    </source>
</evidence>
<feature type="domain" description="Resistance to inhibitors of cholinesterase protein 3 N-terminal" evidence="9">
    <location>
        <begin position="20"/>
        <end position="75"/>
    </location>
</feature>
<comment type="caution">
    <text evidence="10">The sequence shown here is derived from an EMBL/GenBank/DDBJ whole genome shotgun (WGS) entry which is preliminary data.</text>
</comment>
<reference evidence="10 11" key="1">
    <citation type="journal article" date="2021" name="BMC Biol.">
        <title>Horizontally acquired antibacterial genes associated with adaptive radiation of ladybird beetles.</title>
        <authorList>
            <person name="Li H.S."/>
            <person name="Tang X.F."/>
            <person name="Huang Y.H."/>
            <person name="Xu Z.Y."/>
            <person name="Chen M.L."/>
            <person name="Du X.Y."/>
            <person name="Qiu B.Y."/>
            <person name="Chen P.T."/>
            <person name="Zhang W."/>
            <person name="Slipinski A."/>
            <person name="Escalona H.E."/>
            <person name="Waterhouse R.M."/>
            <person name="Zwick A."/>
            <person name="Pang H."/>
        </authorList>
    </citation>
    <scope>NUCLEOTIDE SEQUENCE [LARGE SCALE GENOMIC DNA]</scope>
    <source>
        <strain evidence="10">SYSU2018</strain>
    </source>
</reference>
<evidence type="ECO:0000256" key="4">
    <source>
        <dbReference type="ARBA" id="ARBA00022824"/>
    </source>
</evidence>
<sequence>MQYPLGIKVPQVKCLSAAHPGPLPGMRPTMGGAGHVVPAKQGTGSMSVIMPIYTIGIVIFFTYTLMKIIFKKHPDTDTIYSAMEPDGRYRKDLLGEHGSRGSRDSGSCKLGE</sequence>
<evidence type="ECO:0000256" key="3">
    <source>
        <dbReference type="ARBA" id="ARBA00022692"/>
    </source>
</evidence>
<comment type="subcellular location">
    <subcellularLocation>
        <location evidence="1">Endoplasmic reticulum membrane</location>
    </subcellularLocation>
</comment>
<name>A0ABD2PCB2_9CUCU</name>
<evidence type="ECO:0000256" key="7">
    <source>
        <dbReference type="SAM" id="MobiDB-lite"/>
    </source>
</evidence>
<dbReference type="Pfam" id="PF15361">
    <property type="entry name" value="RIC3"/>
    <property type="match status" value="1"/>
</dbReference>
<feature type="transmembrane region" description="Helical" evidence="8">
    <location>
        <begin position="48"/>
        <end position="66"/>
    </location>
</feature>
<evidence type="ECO:0000256" key="6">
    <source>
        <dbReference type="ARBA" id="ARBA00023136"/>
    </source>
</evidence>
<evidence type="ECO:0000256" key="2">
    <source>
        <dbReference type="ARBA" id="ARBA00008538"/>
    </source>
</evidence>
<evidence type="ECO:0000256" key="8">
    <source>
        <dbReference type="SAM" id="Phobius"/>
    </source>
</evidence>
<protein>
    <recommendedName>
        <fullName evidence="9">Resistance to inhibitors of cholinesterase protein 3 N-terminal domain-containing protein</fullName>
    </recommendedName>
</protein>
<organism evidence="10 11">
    <name type="scientific">Cryptolaemus montrouzieri</name>
    <dbReference type="NCBI Taxonomy" id="559131"/>
    <lineage>
        <taxon>Eukaryota</taxon>
        <taxon>Metazoa</taxon>
        <taxon>Ecdysozoa</taxon>
        <taxon>Arthropoda</taxon>
        <taxon>Hexapoda</taxon>
        <taxon>Insecta</taxon>
        <taxon>Pterygota</taxon>
        <taxon>Neoptera</taxon>
        <taxon>Endopterygota</taxon>
        <taxon>Coleoptera</taxon>
        <taxon>Polyphaga</taxon>
        <taxon>Cucujiformia</taxon>
        <taxon>Coccinelloidea</taxon>
        <taxon>Coccinellidae</taxon>
        <taxon>Scymninae</taxon>
        <taxon>Scymnini</taxon>
        <taxon>Cryptolaemus</taxon>
    </lineage>
</organism>
<keyword evidence="3 8" id="KW-0812">Transmembrane</keyword>
<evidence type="ECO:0000259" key="9">
    <source>
        <dbReference type="Pfam" id="PF15361"/>
    </source>
</evidence>
<keyword evidence="6 8" id="KW-0472">Membrane</keyword>
<evidence type="ECO:0000313" key="11">
    <source>
        <dbReference type="Proteomes" id="UP001516400"/>
    </source>
</evidence>
<feature type="region of interest" description="Disordered" evidence="7">
    <location>
        <begin position="91"/>
        <end position="112"/>
    </location>
</feature>
<dbReference type="EMBL" id="JABFTP020000185">
    <property type="protein sequence ID" value="KAL3288616.1"/>
    <property type="molecule type" value="Genomic_DNA"/>
</dbReference>
<proteinExistence type="inferred from homology"/>
<dbReference type="PANTHER" id="PTHR21723">
    <property type="entry name" value="RESISTANCE TO INHIBITORS OF CHOLINESTERASE PROTEIN 3 RIC3"/>
    <property type="match status" value="1"/>
</dbReference>
<keyword evidence="11" id="KW-1185">Reference proteome</keyword>
<comment type="similarity">
    <text evidence="2">Belongs to the ric-3 family.</text>
</comment>
<keyword evidence="4" id="KW-0256">Endoplasmic reticulum</keyword>
<dbReference type="AlphaFoldDB" id="A0ABD2PCB2"/>